<evidence type="ECO:0000313" key="3">
    <source>
        <dbReference type="Proteomes" id="UP001526143"/>
    </source>
</evidence>
<evidence type="ECO:0000256" key="1">
    <source>
        <dbReference type="SAM" id="MobiDB-lite"/>
    </source>
</evidence>
<dbReference type="Proteomes" id="UP001526143">
    <property type="component" value="Unassembled WGS sequence"/>
</dbReference>
<organism evidence="2 3">
    <name type="scientific">Plectonema radiosum NIES-515</name>
    <dbReference type="NCBI Taxonomy" id="2986073"/>
    <lineage>
        <taxon>Bacteria</taxon>
        <taxon>Bacillati</taxon>
        <taxon>Cyanobacteriota</taxon>
        <taxon>Cyanophyceae</taxon>
        <taxon>Oscillatoriophycideae</taxon>
        <taxon>Oscillatoriales</taxon>
        <taxon>Microcoleaceae</taxon>
        <taxon>Plectonema</taxon>
    </lineage>
</organism>
<evidence type="ECO:0000313" key="2">
    <source>
        <dbReference type="EMBL" id="MCV3216035.1"/>
    </source>
</evidence>
<name>A0ABT3B3T0_9CYAN</name>
<gene>
    <name evidence="2" type="ORF">OGM63_21405</name>
</gene>
<dbReference type="EMBL" id="JAOWRF010000302">
    <property type="protein sequence ID" value="MCV3216035.1"/>
    <property type="molecule type" value="Genomic_DNA"/>
</dbReference>
<accession>A0ABT3B3T0</accession>
<protein>
    <submittedName>
        <fullName evidence="2">Uncharacterized protein</fullName>
    </submittedName>
</protein>
<reference evidence="2 3" key="1">
    <citation type="submission" date="2022-10" db="EMBL/GenBank/DDBJ databases">
        <title>Identification of biosynthetic pathway for the production of the potent trypsin inhibitor radiosumin.</title>
        <authorList>
            <person name="Fewer D.P."/>
            <person name="Delbaje E."/>
            <person name="Ouyang X."/>
            <person name="Agostino P.D."/>
            <person name="Wahlsten M."/>
            <person name="Jokela J."/>
            <person name="Permi P."/>
            <person name="Haapaniemi E."/>
            <person name="Koistinen H."/>
        </authorList>
    </citation>
    <scope>NUCLEOTIDE SEQUENCE [LARGE SCALE GENOMIC DNA]</scope>
    <source>
        <strain evidence="2 3">NIES-515</strain>
    </source>
</reference>
<proteinExistence type="predicted"/>
<keyword evidence="3" id="KW-1185">Reference proteome</keyword>
<sequence length="152" mass="16403">MADFPSFGNANRGAPPTQRDNAPNIQFAVNVNNHANSLKTAVIGISITNLKTELVVTTLERIFAYTLESANNDLNLSPTLEEIVVPTIHFEVDINKTLTQGLDSSNHLPVHTTLKTANIDILIENLAISLLASALQRIKTYMAAAVAADLNP</sequence>
<feature type="region of interest" description="Disordered" evidence="1">
    <location>
        <begin position="1"/>
        <end position="22"/>
    </location>
</feature>
<dbReference type="RefSeq" id="WP_263747680.1">
    <property type="nucleotide sequence ID" value="NZ_JAOWRF010000302.1"/>
</dbReference>
<comment type="caution">
    <text evidence="2">The sequence shown here is derived from an EMBL/GenBank/DDBJ whole genome shotgun (WGS) entry which is preliminary data.</text>
</comment>